<reference evidence="1" key="2">
    <citation type="journal article" date="2024" name="Plant">
        <title>Genomic evolution and insights into agronomic trait innovations of Sesamum species.</title>
        <authorList>
            <person name="Miao H."/>
            <person name="Wang L."/>
            <person name="Qu L."/>
            <person name="Liu H."/>
            <person name="Sun Y."/>
            <person name="Le M."/>
            <person name="Wang Q."/>
            <person name="Wei S."/>
            <person name="Zheng Y."/>
            <person name="Lin W."/>
            <person name="Duan Y."/>
            <person name="Cao H."/>
            <person name="Xiong S."/>
            <person name="Wang X."/>
            <person name="Wei L."/>
            <person name="Li C."/>
            <person name="Ma Q."/>
            <person name="Ju M."/>
            <person name="Zhao R."/>
            <person name="Li G."/>
            <person name="Mu C."/>
            <person name="Tian Q."/>
            <person name="Mei H."/>
            <person name="Zhang T."/>
            <person name="Gao T."/>
            <person name="Zhang H."/>
        </authorList>
    </citation>
    <scope>NUCLEOTIDE SEQUENCE</scope>
    <source>
        <strain evidence="1">G02</strain>
    </source>
</reference>
<proteinExistence type="predicted"/>
<name>A0AAW2IXJ4_SESRA</name>
<organism evidence="1">
    <name type="scientific">Sesamum radiatum</name>
    <name type="common">Black benniseed</name>
    <dbReference type="NCBI Taxonomy" id="300843"/>
    <lineage>
        <taxon>Eukaryota</taxon>
        <taxon>Viridiplantae</taxon>
        <taxon>Streptophyta</taxon>
        <taxon>Embryophyta</taxon>
        <taxon>Tracheophyta</taxon>
        <taxon>Spermatophyta</taxon>
        <taxon>Magnoliopsida</taxon>
        <taxon>eudicotyledons</taxon>
        <taxon>Gunneridae</taxon>
        <taxon>Pentapetalae</taxon>
        <taxon>asterids</taxon>
        <taxon>lamiids</taxon>
        <taxon>Lamiales</taxon>
        <taxon>Pedaliaceae</taxon>
        <taxon>Sesamum</taxon>
    </lineage>
</organism>
<gene>
    <name evidence="1" type="ORF">Sradi_7138100</name>
</gene>
<accession>A0AAW2IXJ4</accession>
<comment type="caution">
    <text evidence="1">The sequence shown here is derived from an EMBL/GenBank/DDBJ whole genome shotgun (WGS) entry which is preliminary data.</text>
</comment>
<protein>
    <submittedName>
        <fullName evidence="1">Uncharacterized protein</fullName>
    </submittedName>
</protein>
<sequence length="125" mass="13783">MQRAVGLPPLLGVLLRSRDLLVAGLRSQIGNGESVSIVGVPWIPRPYTFQVISYPKSLSATSKVGEMLDESGWKEGLIIEEFHPGDVDCILSIPLLSVHRQDEIIWHYNGKQGKIFGKVCVLTCL</sequence>
<evidence type="ECO:0000313" key="1">
    <source>
        <dbReference type="EMBL" id="KAL0286857.1"/>
    </source>
</evidence>
<dbReference type="EMBL" id="JACGWJ010000918">
    <property type="protein sequence ID" value="KAL0286857.1"/>
    <property type="molecule type" value="Genomic_DNA"/>
</dbReference>
<reference evidence="1" key="1">
    <citation type="submission" date="2020-06" db="EMBL/GenBank/DDBJ databases">
        <authorList>
            <person name="Li T."/>
            <person name="Hu X."/>
            <person name="Zhang T."/>
            <person name="Song X."/>
            <person name="Zhang H."/>
            <person name="Dai N."/>
            <person name="Sheng W."/>
            <person name="Hou X."/>
            <person name="Wei L."/>
        </authorList>
    </citation>
    <scope>NUCLEOTIDE SEQUENCE</scope>
    <source>
        <strain evidence="1">G02</strain>
        <tissue evidence="1">Leaf</tissue>
    </source>
</reference>
<dbReference type="AlphaFoldDB" id="A0AAW2IXJ4"/>